<dbReference type="PANTHER" id="PTHR10266:SF3">
    <property type="entry name" value="CYTOCHROME C1, HEME PROTEIN, MITOCHONDRIAL"/>
    <property type="match status" value="1"/>
</dbReference>
<evidence type="ECO:0000256" key="8">
    <source>
        <dbReference type="ARBA" id="ARBA00023136"/>
    </source>
</evidence>
<feature type="binding site" description="covalent" evidence="9">
    <location>
        <position position="79"/>
    </location>
    <ligand>
        <name>heme c</name>
        <dbReference type="ChEBI" id="CHEBI:61717"/>
    </ligand>
</feature>
<proteinExistence type="predicted"/>
<evidence type="ECO:0000313" key="13">
    <source>
        <dbReference type="Proteomes" id="UP000558192"/>
    </source>
</evidence>
<name>A0A7X5Y5G5_9SPHN</name>
<evidence type="ECO:0000259" key="11">
    <source>
        <dbReference type="PROSITE" id="PS51007"/>
    </source>
</evidence>
<comment type="caution">
    <text evidence="12">The sequence shown here is derived from an EMBL/GenBank/DDBJ whole genome shotgun (WGS) entry which is preliminary data.</text>
</comment>
<evidence type="ECO:0000256" key="4">
    <source>
        <dbReference type="ARBA" id="ARBA00022692"/>
    </source>
</evidence>
<keyword evidence="6 10" id="KW-1133">Transmembrane helix</keyword>
<dbReference type="Gene3D" id="1.10.760.10">
    <property type="entry name" value="Cytochrome c-like domain"/>
    <property type="match status" value="1"/>
</dbReference>
<dbReference type="GO" id="GO:0046872">
    <property type="term" value="F:metal ion binding"/>
    <property type="evidence" value="ECO:0007669"/>
    <property type="project" value="UniProtKB-KW"/>
</dbReference>
<comment type="cofactor">
    <cofactor evidence="9">
        <name>heme c</name>
        <dbReference type="ChEBI" id="CHEBI:61717"/>
    </cofactor>
    <text evidence="9">Binds 1 heme c group covalently per subunit.</text>
</comment>
<dbReference type="SUPFAM" id="SSF46626">
    <property type="entry name" value="Cytochrome c"/>
    <property type="match status" value="1"/>
</dbReference>
<dbReference type="GO" id="GO:0016020">
    <property type="term" value="C:membrane"/>
    <property type="evidence" value="ECO:0007669"/>
    <property type="project" value="UniProtKB-SubCell"/>
</dbReference>
<dbReference type="GO" id="GO:0009055">
    <property type="term" value="F:electron transfer activity"/>
    <property type="evidence" value="ECO:0007669"/>
    <property type="project" value="InterPro"/>
</dbReference>
<reference evidence="12 13" key="1">
    <citation type="submission" date="2020-03" db="EMBL/GenBank/DDBJ databases">
        <title>Genomic Encyclopedia of Type Strains, Phase IV (KMG-IV): sequencing the most valuable type-strain genomes for metagenomic binning, comparative biology and taxonomic classification.</title>
        <authorList>
            <person name="Goeker M."/>
        </authorList>
    </citation>
    <scope>NUCLEOTIDE SEQUENCE [LARGE SCALE GENOMIC DNA]</scope>
    <source>
        <strain evidence="12 13">DSM 16846</strain>
    </source>
</reference>
<dbReference type="InterPro" id="IPR036909">
    <property type="entry name" value="Cyt_c-like_dom_sf"/>
</dbReference>
<keyword evidence="5 9" id="KW-0479">Metal-binding</keyword>
<dbReference type="GO" id="GO:0020037">
    <property type="term" value="F:heme binding"/>
    <property type="evidence" value="ECO:0007669"/>
    <property type="project" value="InterPro"/>
</dbReference>
<organism evidence="12 13">
    <name type="scientific">Sphingomonas kaistensis</name>
    <dbReference type="NCBI Taxonomy" id="298708"/>
    <lineage>
        <taxon>Bacteria</taxon>
        <taxon>Pseudomonadati</taxon>
        <taxon>Pseudomonadota</taxon>
        <taxon>Alphaproteobacteria</taxon>
        <taxon>Sphingomonadales</taxon>
        <taxon>Sphingomonadaceae</taxon>
        <taxon>Sphingomonas</taxon>
    </lineage>
</organism>
<evidence type="ECO:0000256" key="10">
    <source>
        <dbReference type="SAM" id="Phobius"/>
    </source>
</evidence>
<feature type="binding site" description="covalent" evidence="9">
    <location>
        <position position="75"/>
    </location>
    <ligand>
        <name>heme c</name>
        <dbReference type="ChEBI" id="CHEBI:61717"/>
    </ligand>
</feature>
<evidence type="ECO:0000256" key="9">
    <source>
        <dbReference type="PIRSR" id="PIRSR602326-1"/>
    </source>
</evidence>
<dbReference type="Pfam" id="PF02167">
    <property type="entry name" value="Cytochrom_C1"/>
    <property type="match status" value="1"/>
</dbReference>
<dbReference type="Proteomes" id="UP000558192">
    <property type="component" value="Unassembled WGS sequence"/>
</dbReference>
<dbReference type="AlphaFoldDB" id="A0A7X5Y5G5"/>
<keyword evidence="8 10" id="KW-0472">Membrane</keyword>
<evidence type="ECO:0000256" key="7">
    <source>
        <dbReference type="ARBA" id="ARBA00023004"/>
    </source>
</evidence>
<protein>
    <recommendedName>
        <fullName evidence="2">Cytochrome c1</fullName>
    </recommendedName>
</protein>
<dbReference type="PRINTS" id="PR00603">
    <property type="entry name" value="CYTOCHROMEC1"/>
</dbReference>
<sequence length="314" mass="34960">MVRIIGFFVGLGFVGVLLISLVVNGVDYFRNPPEHAAYYYFHKDPREAELPSDGMAGKFDRQQLQRGFQVYKEVCSACHSLKYVSFYQLTDLGYSEAEVKAIANQWAIEVPSVNPDTGEAATRKALVSDRFPSPYPNETAARAANNNAYPPDLSLMTEARHDGANYVYSLLTGYVDQAGYKNSKGQELLKEFPEAATPPGLYFNPYFANLNIAMPAPIVSDGQVTYADGTKATKDQMAKDVAAFLVWTAEPTLENRHRTGWAVVIFLLIATVLAYLSYRNIWANAKREVSIRGPLDPDFRERMDEQKADRGIAG</sequence>
<dbReference type="Gene3D" id="1.20.5.100">
    <property type="entry name" value="Cytochrome c1, transmembrane anchor, C-terminal"/>
    <property type="match status" value="1"/>
</dbReference>
<keyword evidence="4 10" id="KW-0812">Transmembrane</keyword>
<dbReference type="RefSeq" id="WP_168067074.1">
    <property type="nucleotide sequence ID" value="NZ_JAATJC010000001.1"/>
</dbReference>
<evidence type="ECO:0000256" key="2">
    <source>
        <dbReference type="ARBA" id="ARBA00016165"/>
    </source>
</evidence>
<evidence type="ECO:0000313" key="12">
    <source>
        <dbReference type="EMBL" id="NJC04225.1"/>
    </source>
</evidence>
<feature type="transmembrane region" description="Helical" evidence="10">
    <location>
        <begin position="260"/>
        <end position="278"/>
    </location>
</feature>
<comment type="subcellular location">
    <subcellularLocation>
        <location evidence="1">Membrane</location>
    </subcellularLocation>
</comment>
<feature type="binding site" description="covalent" evidence="9">
    <location>
        <position position="214"/>
    </location>
    <ligand>
        <name>heme c</name>
        <dbReference type="ChEBI" id="CHEBI:61717"/>
    </ligand>
</feature>
<feature type="domain" description="Cytochrome c" evidence="11">
    <location>
        <begin position="62"/>
        <end position="171"/>
    </location>
</feature>
<dbReference type="PANTHER" id="PTHR10266">
    <property type="entry name" value="CYTOCHROME C1"/>
    <property type="match status" value="1"/>
</dbReference>
<evidence type="ECO:0000256" key="1">
    <source>
        <dbReference type="ARBA" id="ARBA00004370"/>
    </source>
</evidence>
<keyword evidence="3 9" id="KW-0349">Heme</keyword>
<dbReference type="InterPro" id="IPR009056">
    <property type="entry name" value="Cyt_c-like_dom"/>
</dbReference>
<dbReference type="EMBL" id="JAATJC010000001">
    <property type="protein sequence ID" value="NJC04225.1"/>
    <property type="molecule type" value="Genomic_DNA"/>
</dbReference>
<dbReference type="InterPro" id="IPR002326">
    <property type="entry name" value="Cyt_c1"/>
</dbReference>
<evidence type="ECO:0000256" key="3">
    <source>
        <dbReference type="ARBA" id="ARBA00022617"/>
    </source>
</evidence>
<gene>
    <name evidence="12" type="ORF">GGQ97_000018</name>
</gene>
<evidence type="ECO:0000256" key="6">
    <source>
        <dbReference type="ARBA" id="ARBA00022989"/>
    </source>
</evidence>
<dbReference type="PROSITE" id="PS51007">
    <property type="entry name" value="CYTC"/>
    <property type="match status" value="1"/>
</dbReference>
<keyword evidence="7 9" id="KW-0408">Iron</keyword>
<evidence type="ECO:0000256" key="5">
    <source>
        <dbReference type="ARBA" id="ARBA00022723"/>
    </source>
</evidence>
<keyword evidence="13" id="KW-1185">Reference proteome</keyword>
<accession>A0A7X5Y5G5</accession>
<feature type="binding site" description="covalent" evidence="9">
    <location>
        <position position="78"/>
    </location>
    <ligand>
        <name>heme c</name>
        <dbReference type="ChEBI" id="CHEBI:61717"/>
    </ligand>
</feature>